<dbReference type="Gene3D" id="1.20.1090.10">
    <property type="entry name" value="Dehydroquinate synthase-like - alpha domain"/>
    <property type="match status" value="1"/>
</dbReference>
<evidence type="ECO:0000313" key="4">
    <source>
        <dbReference type="EMBL" id="GAB1250996.1"/>
    </source>
</evidence>
<dbReference type="CDD" id="cd14860">
    <property type="entry name" value="4HBD_NAD"/>
    <property type="match status" value="1"/>
</dbReference>
<evidence type="ECO:0000313" key="5">
    <source>
        <dbReference type="Proteomes" id="UP001628220"/>
    </source>
</evidence>
<evidence type="ECO:0000256" key="1">
    <source>
        <dbReference type="ARBA" id="ARBA00023002"/>
    </source>
</evidence>
<dbReference type="RefSeq" id="WP_411914823.1">
    <property type="nucleotide sequence ID" value="NZ_BAAFSF010000001.1"/>
</dbReference>
<protein>
    <submittedName>
        <fullName evidence="4">4-hydroxybutyrate dehydrogenase</fullName>
    </submittedName>
</protein>
<sequence>MQLFKLSTKLHSFDTFAEFAKEFELGKDDLVITNDFLYQPFMKALNLPCKFIMQEHYGKGEPSDEMINQILRDIAGTPYKRVIGVGGGTVIDISKIFALEGLKDDVLPAFDKKIPIVKGKQIIILPTTSGTGSEVTNISIAEIKSRGTKMGLADDAIAPDDAVFIPELLKGLPFPFYAASSIDALIHAVESYVSPKSNEYTRIFSLKAISTIIPVFKAIAEKGEDERHKHHAVMLEAANMAGIAFGNAGVGAVHALSYPLGGNYHVPHGESNYQFFTEVFKHYHAKNPNGSIKEIEAYLAKELGCDTANVYDALDALLGQLISRKPLHEYGMKEEEIKGFAKAVIETQQRLLKNNYVPFSEEEITEIYRTLY</sequence>
<dbReference type="Proteomes" id="UP001628220">
    <property type="component" value="Unassembled WGS sequence"/>
</dbReference>
<dbReference type="PANTHER" id="PTHR11496">
    <property type="entry name" value="ALCOHOL DEHYDROGENASE"/>
    <property type="match status" value="1"/>
</dbReference>
<proteinExistence type="predicted"/>
<gene>
    <name evidence="4" type="ORF">Tsumi_01000</name>
</gene>
<feature type="domain" description="Fe-containing alcohol dehydrogenase-like C-terminal" evidence="3">
    <location>
        <begin position="178"/>
        <end position="371"/>
    </location>
</feature>
<dbReference type="InterPro" id="IPR001670">
    <property type="entry name" value="ADH_Fe/GldA"/>
</dbReference>
<accession>A0ABQ0DZW4</accession>
<keyword evidence="5" id="KW-1185">Reference proteome</keyword>
<dbReference type="Pfam" id="PF00465">
    <property type="entry name" value="Fe-ADH"/>
    <property type="match status" value="1"/>
</dbReference>
<dbReference type="Gene3D" id="3.40.50.1970">
    <property type="match status" value="1"/>
</dbReference>
<dbReference type="InterPro" id="IPR039697">
    <property type="entry name" value="Alcohol_dehydrogenase_Fe"/>
</dbReference>
<evidence type="ECO:0000259" key="3">
    <source>
        <dbReference type="Pfam" id="PF25137"/>
    </source>
</evidence>
<feature type="domain" description="Alcohol dehydrogenase iron-type/glycerol dehydrogenase GldA" evidence="2">
    <location>
        <begin position="16"/>
        <end position="164"/>
    </location>
</feature>
<evidence type="ECO:0000259" key="2">
    <source>
        <dbReference type="Pfam" id="PF00465"/>
    </source>
</evidence>
<name>A0ABQ0DZW4_9PORP</name>
<dbReference type="Pfam" id="PF25137">
    <property type="entry name" value="ADH_Fe_C"/>
    <property type="match status" value="1"/>
</dbReference>
<organism evidence="4 5">
    <name type="scientific">Porphyromonas miyakawae</name>
    <dbReference type="NCBI Taxonomy" id="3137470"/>
    <lineage>
        <taxon>Bacteria</taxon>
        <taxon>Pseudomonadati</taxon>
        <taxon>Bacteroidota</taxon>
        <taxon>Bacteroidia</taxon>
        <taxon>Bacteroidales</taxon>
        <taxon>Porphyromonadaceae</taxon>
        <taxon>Porphyromonas</taxon>
    </lineage>
</organism>
<comment type="caution">
    <text evidence="4">The sequence shown here is derived from an EMBL/GenBank/DDBJ whole genome shotgun (WGS) entry which is preliminary data.</text>
</comment>
<reference evidence="4 5" key="1">
    <citation type="journal article" date="2025" name="Int. J. Syst. Evol. Microbiol.">
        <title>Desulfovibrio falkowii sp. nov., Porphyromonas miyakawae sp. nov., Mediterraneibacter flintii sp. nov. and Owariibacterium komagatae gen. nov., sp. nov., isolated from human faeces.</title>
        <authorList>
            <person name="Hamaguchi T."/>
            <person name="Ohara M."/>
            <person name="Hisatomi A."/>
            <person name="Sekiguchi K."/>
            <person name="Takeda J.I."/>
            <person name="Ueyama J."/>
            <person name="Ito M."/>
            <person name="Nishiwaki H."/>
            <person name="Ogi T."/>
            <person name="Hirayama M."/>
            <person name="Ohkuma M."/>
            <person name="Sakamoto M."/>
            <person name="Ohno K."/>
        </authorList>
    </citation>
    <scope>NUCLEOTIDE SEQUENCE [LARGE SCALE GENOMIC DNA]</scope>
    <source>
        <strain evidence="4 5">13CB11C</strain>
    </source>
</reference>
<dbReference type="PANTHER" id="PTHR11496:SF83">
    <property type="entry name" value="HYDROXYACID-OXOACID TRANSHYDROGENASE, MITOCHONDRIAL"/>
    <property type="match status" value="1"/>
</dbReference>
<dbReference type="InterPro" id="IPR056798">
    <property type="entry name" value="ADH_Fe_C"/>
</dbReference>
<dbReference type="EMBL" id="BAAFSF010000001">
    <property type="protein sequence ID" value="GAB1250996.1"/>
    <property type="molecule type" value="Genomic_DNA"/>
</dbReference>
<dbReference type="SUPFAM" id="SSF56796">
    <property type="entry name" value="Dehydroquinate synthase-like"/>
    <property type="match status" value="1"/>
</dbReference>
<keyword evidence="1" id="KW-0560">Oxidoreductase</keyword>